<dbReference type="Proteomes" id="UP001597521">
    <property type="component" value="Unassembled WGS sequence"/>
</dbReference>
<gene>
    <name evidence="1" type="ORF">ACFSX5_14590</name>
</gene>
<dbReference type="EMBL" id="JBHUNP010000001">
    <property type="protein sequence ID" value="MFD2649013.1"/>
    <property type="molecule type" value="Genomic_DNA"/>
</dbReference>
<accession>A0ABW5QMW0</accession>
<organism evidence="1 2">
    <name type="scientific">Devosia albogilva</name>
    <dbReference type="NCBI Taxonomy" id="429726"/>
    <lineage>
        <taxon>Bacteria</taxon>
        <taxon>Pseudomonadati</taxon>
        <taxon>Pseudomonadota</taxon>
        <taxon>Alphaproteobacteria</taxon>
        <taxon>Hyphomicrobiales</taxon>
        <taxon>Devosiaceae</taxon>
        <taxon>Devosia</taxon>
    </lineage>
</organism>
<sequence>MGHKGKREGVQQTFRQFAWNLAGVIASTKGALKPPPKPAGSR</sequence>
<evidence type="ECO:0000313" key="2">
    <source>
        <dbReference type="Proteomes" id="UP001597521"/>
    </source>
</evidence>
<protein>
    <recommendedName>
        <fullName evidence="3">Transposase</fullName>
    </recommendedName>
</protein>
<comment type="caution">
    <text evidence="1">The sequence shown here is derived from an EMBL/GenBank/DDBJ whole genome shotgun (WGS) entry which is preliminary data.</text>
</comment>
<evidence type="ECO:0008006" key="3">
    <source>
        <dbReference type="Google" id="ProtNLM"/>
    </source>
</evidence>
<keyword evidence="2" id="KW-1185">Reference proteome</keyword>
<evidence type="ECO:0000313" key="1">
    <source>
        <dbReference type="EMBL" id="MFD2649013.1"/>
    </source>
</evidence>
<name>A0ABW5QMW0_9HYPH</name>
<reference evidence="2" key="1">
    <citation type="journal article" date="2019" name="Int. J. Syst. Evol. Microbiol.">
        <title>The Global Catalogue of Microorganisms (GCM) 10K type strain sequencing project: providing services to taxonomists for standard genome sequencing and annotation.</title>
        <authorList>
            <consortium name="The Broad Institute Genomics Platform"/>
            <consortium name="The Broad Institute Genome Sequencing Center for Infectious Disease"/>
            <person name="Wu L."/>
            <person name="Ma J."/>
        </authorList>
    </citation>
    <scope>NUCLEOTIDE SEQUENCE [LARGE SCALE GENOMIC DNA]</scope>
    <source>
        <strain evidence="2">CCM 7427</strain>
    </source>
</reference>
<dbReference type="RefSeq" id="WP_386834412.1">
    <property type="nucleotide sequence ID" value="NZ_JBHUNP010000001.1"/>
</dbReference>
<proteinExistence type="predicted"/>